<keyword evidence="1" id="KW-0472">Membrane</keyword>
<keyword evidence="1" id="KW-1133">Transmembrane helix</keyword>
<name>A0A4R9J2D7_9LEPT</name>
<feature type="transmembrane region" description="Helical" evidence="1">
    <location>
        <begin position="64"/>
        <end position="89"/>
    </location>
</feature>
<dbReference type="Proteomes" id="UP000297871">
    <property type="component" value="Unassembled WGS sequence"/>
</dbReference>
<organism evidence="2 3">
    <name type="scientific">Leptospira koniambonensis</name>
    <dbReference type="NCBI Taxonomy" id="2484950"/>
    <lineage>
        <taxon>Bacteria</taxon>
        <taxon>Pseudomonadati</taxon>
        <taxon>Spirochaetota</taxon>
        <taxon>Spirochaetia</taxon>
        <taxon>Leptospirales</taxon>
        <taxon>Leptospiraceae</taxon>
        <taxon>Leptospira</taxon>
    </lineage>
</organism>
<dbReference type="RefSeq" id="WP_135617028.1">
    <property type="nucleotide sequence ID" value="NZ_RQFY01000012.1"/>
</dbReference>
<evidence type="ECO:0000256" key="1">
    <source>
        <dbReference type="SAM" id="Phobius"/>
    </source>
</evidence>
<dbReference type="OrthoDB" id="199424at2"/>
<accession>A0A4R9J2D7</accession>
<proteinExistence type="predicted"/>
<evidence type="ECO:0008006" key="4">
    <source>
        <dbReference type="Google" id="ProtNLM"/>
    </source>
</evidence>
<comment type="caution">
    <text evidence="2">The sequence shown here is derived from an EMBL/GenBank/DDBJ whole genome shotgun (WGS) entry which is preliminary data.</text>
</comment>
<keyword evidence="3" id="KW-1185">Reference proteome</keyword>
<reference evidence="2" key="1">
    <citation type="journal article" date="2019" name="PLoS Negl. Trop. Dis.">
        <title>Revisiting the worldwide diversity of Leptospira species in the environment.</title>
        <authorList>
            <person name="Vincent A.T."/>
            <person name="Schiettekatte O."/>
            <person name="Bourhy P."/>
            <person name="Veyrier F.J."/>
            <person name="Picardeau M."/>
        </authorList>
    </citation>
    <scope>NUCLEOTIDE SEQUENCE [LARGE SCALE GENOMIC DNA]</scope>
    <source>
        <strain evidence="2">201800265</strain>
    </source>
</reference>
<evidence type="ECO:0000313" key="2">
    <source>
        <dbReference type="EMBL" id="TGL28448.1"/>
    </source>
</evidence>
<sequence>MQQKSFNKEELLRRELVTDENLLWSGVPDRGIKFVSSDIFLIPFSIVWASFAFSTLFRDFENNLFFPFSLFSLLFVFAGVYITVGRFLVDSFFRSRTIYGITDRRIIILSDIIITRKVETYWLSDLSKISLSESGNGKGSIFLGDKGAYFNFFGNTNLFGRKGESVPCLAFIENAREVHNKILKLKEESKNRISSS</sequence>
<evidence type="ECO:0000313" key="3">
    <source>
        <dbReference type="Proteomes" id="UP000297871"/>
    </source>
</evidence>
<feature type="transmembrane region" description="Helical" evidence="1">
    <location>
        <begin position="39"/>
        <end position="58"/>
    </location>
</feature>
<dbReference type="AlphaFoldDB" id="A0A4R9J2D7"/>
<dbReference type="EMBL" id="RQFY01000012">
    <property type="protein sequence ID" value="TGL28448.1"/>
    <property type="molecule type" value="Genomic_DNA"/>
</dbReference>
<keyword evidence="1" id="KW-0812">Transmembrane</keyword>
<gene>
    <name evidence="2" type="ORF">EHQ52_19490</name>
</gene>
<protein>
    <recommendedName>
        <fullName evidence="4">PH domain-containing protein</fullName>
    </recommendedName>
</protein>